<dbReference type="PANTHER" id="PTHR42695:SF5">
    <property type="entry name" value="GLUTAMINE AMIDOTRANSFERASE YLR126C-RELATED"/>
    <property type="match status" value="1"/>
</dbReference>
<organism evidence="2">
    <name type="scientific">freshwater metagenome</name>
    <dbReference type="NCBI Taxonomy" id="449393"/>
    <lineage>
        <taxon>unclassified sequences</taxon>
        <taxon>metagenomes</taxon>
        <taxon>ecological metagenomes</taxon>
    </lineage>
</organism>
<feature type="domain" description="Glutamine amidotransferase" evidence="1">
    <location>
        <begin position="29"/>
        <end position="190"/>
    </location>
</feature>
<accession>A0A6J6AH08</accession>
<dbReference type="InterPro" id="IPR029062">
    <property type="entry name" value="Class_I_gatase-like"/>
</dbReference>
<dbReference type="AlphaFoldDB" id="A0A6J6AH08"/>
<evidence type="ECO:0000259" key="1">
    <source>
        <dbReference type="Pfam" id="PF00117"/>
    </source>
</evidence>
<name>A0A6J6AH08_9ZZZZ</name>
<sequence>MKKIGLLLVGHIDQGSLHIGGDYPELYAELLAPLDIELTTYRCDEGQLPQSLSEQEGWICSPSRLSVYDNHAWLRDVEQLLLDMVKQEIPYVGICFGHQLMAQALGATVAKADVGWGIGAKHYEIVEQQPWMDSPRDIVLAASHQDQVQSLPSGARLMATSSYCPVGGMLIGDRAWTLQIHPEFSTALADNLLSTRRSLFGDDQVNTARATLSEPLDQQRIAGWISRFFHQVA</sequence>
<evidence type="ECO:0000313" key="3">
    <source>
        <dbReference type="EMBL" id="CAB4674808.1"/>
    </source>
</evidence>
<dbReference type="InterPro" id="IPR044992">
    <property type="entry name" value="ChyE-like"/>
</dbReference>
<evidence type="ECO:0000313" key="2">
    <source>
        <dbReference type="EMBL" id="CAB4368109.1"/>
    </source>
</evidence>
<proteinExistence type="predicted"/>
<dbReference type="PROSITE" id="PS51273">
    <property type="entry name" value="GATASE_TYPE_1"/>
    <property type="match status" value="1"/>
</dbReference>
<dbReference type="SUPFAM" id="SSF52317">
    <property type="entry name" value="Class I glutamine amidotransferase-like"/>
    <property type="match status" value="1"/>
</dbReference>
<dbReference type="Pfam" id="PF00117">
    <property type="entry name" value="GATase"/>
    <property type="match status" value="1"/>
</dbReference>
<dbReference type="EMBL" id="CAETWZ010000084">
    <property type="protein sequence ID" value="CAB4368109.1"/>
    <property type="molecule type" value="Genomic_DNA"/>
</dbReference>
<dbReference type="EMBL" id="CAEZXA010000054">
    <property type="protein sequence ID" value="CAB4674808.1"/>
    <property type="molecule type" value="Genomic_DNA"/>
</dbReference>
<dbReference type="GO" id="GO:0005829">
    <property type="term" value="C:cytosol"/>
    <property type="evidence" value="ECO:0007669"/>
    <property type="project" value="TreeGrafter"/>
</dbReference>
<protein>
    <submittedName>
        <fullName evidence="2">Unannotated protein</fullName>
    </submittedName>
</protein>
<dbReference type="PANTHER" id="PTHR42695">
    <property type="entry name" value="GLUTAMINE AMIDOTRANSFERASE YLR126C-RELATED"/>
    <property type="match status" value="1"/>
</dbReference>
<dbReference type="CDD" id="cd01741">
    <property type="entry name" value="GATase1_1"/>
    <property type="match status" value="1"/>
</dbReference>
<gene>
    <name evidence="3" type="ORF">UFOPK2334_00754</name>
    <name evidence="2" type="ORF">UFOPK4179_00906</name>
</gene>
<dbReference type="InterPro" id="IPR017926">
    <property type="entry name" value="GATASE"/>
</dbReference>
<dbReference type="Gene3D" id="3.40.50.880">
    <property type="match status" value="1"/>
</dbReference>
<reference evidence="2" key="1">
    <citation type="submission" date="2020-05" db="EMBL/GenBank/DDBJ databases">
        <authorList>
            <person name="Chiriac C."/>
            <person name="Salcher M."/>
            <person name="Ghai R."/>
            <person name="Kavagutti S V."/>
        </authorList>
    </citation>
    <scope>NUCLEOTIDE SEQUENCE</scope>
</reference>